<evidence type="ECO:0000313" key="3">
    <source>
        <dbReference type="EMBL" id="ODQ72397.1"/>
    </source>
</evidence>
<dbReference type="Pfam" id="PF03171">
    <property type="entry name" value="2OG-FeII_Oxy"/>
    <property type="match status" value="1"/>
</dbReference>
<dbReference type="GO" id="GO:0016491">
    <property type="term" value="F:oxidoreductase activity"/>
    <property type="evidence" value="ECO:0007669"/>
    <property type="project" value="UniProtKB-KW"/>
</dbReference>
<proteinExistence type="inferred from homology"/>
<evidence type="ECO:0000259" key="2">
    <source>
        <dbReference type="PROSITE" id="PS51471"/>
    </source>
</evidence>
<name>A0A1E3Q5X1_LIPST</name>
<dbReference type="AlphaFoldDB" id="A0A1E3Q5X1"/>
<dbReference type="InterPro" id="IPR026992">
    <property type="entry name" value="DIOX_N"/>
</dbReference>
<keyword evidence="1" id="KW-0560">Oxidoreductase</keyword>
<evidence type="ECO:0000313" key="4">
    <source>
        <dbReference type="Proteomes" id="UP000094385"/>
    </source>
</evidence>
<protein>
    <recommendedName>
        <fullName evidence="2">Fe2OG dioxygenase domain-containing protein</fullName>
    </recommendedName>
</protein>
<dbReference type="SUPFAM" id="SSF51197">
    <property type="entry name" value="Clavaminate synthase-like"/>
    <property type="match status" value="1"/>
</dbReference>
<keyword evidence="1" id="KW-0408">Iron</keyword>
<dbReference type="PANTHER" id="PTHR47990">
    <property type="entry name" value="2-OXOGLUTARATE (2OG) AND FE(II)-DEPENDENT OXYGENASE SUPERFAMILY PROTEIN-RELATED"/>
    <property type="match status" value="1"/>
</dbReference>
<comment type="similarity">
    <text evidence="1">Belongs to the iron/ascorbate-dependent oxidoreductase family.</text>
</comment>
<dbReference type="GO" id="GO:0046872">
    <property type="term" value="F:metal ion binding"/>
    <property type="evidence" value="ECO:0007669"/>
    <property type="project" value="UniProtKB-KW"/>
</dbReference>
<dbReference type="GO" id="GO:0044283">
    <property type="term" value="P:small molecule biosynthetic process"/>
    <property type="evidence" value="ECO:0007669"/>
    <property type="project" value="UniProtKB-ARBA"/>
</dbReference>
<sequence length="333" mass="36985">MDTVLPVIDISNPTAEIGQKLYEAASTLGFVFIEGSEFTSDEVNTMFGLSKEFFSQPYDEKQKYAISEANRGYSCMNREVLDPTEKQGDPKDANRAFNFGQFKDDKAIQPLPPNFSRFEQDLANFSRKCHATCHKLLDLLAVALKIDPAQGGAEWFSSRHDLKQASGSILRFLYYPAVRNSDDENEIRAGAHTDYGSMTLLFQRTGEEGLEVLSPITNEWIAIPALQAKDGKSCPPIVVNIADQLSFWSASVLKSAVHRVKFPLHQVRTGVDRYSMAYFCHPADDTLLEPVPSPIIQSLEGEGANAVAKNGDEVLTAGEHLIRRLAAAYSWKQ</sequence>
<dbReference type="FunFam" id="2.60.120.330:FF:000051">
    <property type="entry name" value="Clavaminate synthase-like protein"/>
    <property type="match status" value="1"/>
</dbReference>
<dbReference type="PROSITE" id="PS51471">
    <property type="entry name" value="FE2OG_OXY"/>
    <property type="match status" value="1"/>
</dbReference>
<dbReference type="InterPro" id="IPR050231">
    <property type="entry name" value="Iron_ascorbate_oxido_reductase"/>
</dbReference>
<dbReference type="OrthoDB" id="288590at2759"/>
<dbReference type="InterPro" id="IPR027443">
    <property type="entry name" value="IPNS-like_sf"/>
</dbReference>
<dbReference type="STRING" id="675824.A0A1E3Q5X1"/>
<accession>A0A1E3Q5X1</accession>
<dbReference type="Pfam" id="PF14226">
    <property type="entry name" value="DIOX_N"/>
    <property type="match status" value="1"/>
</dbReference>
<dbReference type="Gene3D" id="2.60.120.330">
    <property type="entry name" value="B-lactam Antibiotic, Isopenicillin N Synthase, Chain"/>
    <property type="match status" value="1"/>
</dbReference>
<dbReference type="EMBL" id="KV454295">
    <property type="protein sequence ID" value="ODQ72397.1"/>
    <property type="molecule type" value="Genomic_DNA"/>
</dbReference>
<organism evidence="3 4">
    <name type="scientific">Lipomyces starkeyi NRRL Y-11557</name>
    <dbReference type="NCBI Taxonomy" id="675824"/>
    <lineage>
        <taxon>Eukaryota</taxon>
        <taxon>Fungi</taxon>
        <taxon>Dikarya</taxon>
        <taxon>Ascomycota</taxon>
        <taxon>Saccharomycotina</taxon>
        <taxon>Lipomycetes</taxon>
        <taxon>Lipomycetales</taxon>
        <taxon>Lipomycetaceae</taxon>
        <taxon>Lipomyces</taxon>
    </lineage>
</organism>
<gene>
    <name evidence="3" type="ORF">LIPSTDRAFT_111560</name>
</gene>
<dbReference type="InterPro" id="IPR044861">
    <property type="entry name" value="IPNS-like_FE2OG_OXY"/>
</dbReference>
<dbReference type="InterPro" id="IPR005123">
    <property type="entry name" value="Oxoglu/Fe-dep_dioxygenase_dom"/>
</dbReference>
<evidence type="ECO:0000256" key="1">
    <source>
        <dbReference type="RuleBase" id="RU003682"/>
    </source>
</evidence>
<dbReference type="Proteomes" id="UP000094385">
    <property type="component" value="Unassembled WGS sequence"/>
</dbReference>
<reference evidence="3 4" key="1">
    <citation type="journal article" date="2016" name="Proc. Natl. Acad. Sci. U.S.A.">
        <title>Comparative genomics of biotechnologically important yeasts.</title>
        <authorList>
            <person name="Riley R."/>
            <person name="Haridas S."/>
            <person name="Wolfe K.H."/>
            <person name="Lopes M.R."/>
            <person name="Hittinger C.T."/>
            <person name="Goeker M."/>
            <person name="Salamov A.A."/>
            <person name="Wisecaver J.H."/>
            <person name="Long T.M."/>
            <person name="Calvey C.H."/>
            <person name="Aerts A.L."/>
            <person name="Barry K.W."/>
            <person name="Choi C."/>
            <person name="Clum A."/>
            <person name="Coughlan A.Y."/>
            <person name="Deshpande S."/>
            <person name="Douglass A.P."/>
            <person name="Hanson S.J."/>
            <person name="Klenk H.-P."/>
            <person name="LaButti K.M."/>
            <person name="Lapidus A."/>
            <person name="Lindquist E.A."/>
            <person name="Lipzen A.M."/>
            <person name="Meier-Kolthoff J.P."/>
            <person name="Ohm R.A."/>
            <person name="Otillar R.P."/>
            <person name="Pangilinan J.L."/>
            <person name="Peng Y."/>
            <person name="Rokas A."/>
            <person name="Rosa C.A."/>
            <person name="Scheuner C."/>
            <person name="Sibirny A.A."/>
            <person name="Slot J.C."/>
            <person name="Stielow J.B."/>
            <person name="Sun H."/>
            <person name="Kurtzman C.P."/>
            <person name="Blackwell M."/>
            <person name="Grigoriev I.V."/>
            <person name="Jeffries T.W."/>
        </authorList>
    </citation>
    <scope>NUCLEOTIDE SEQUENCE [LARGE SCALE GENOMIC DNA]</scope>
    <source>
        <strain evidence="3 4">NRRL Y-11557</strain>
    </source>
</reference>
<keyword evidence="4" id="KW-1185">Reference proteome</keyword>
<feature type="domain" description="Fe2OG dioxygenase" evidence="2">
    <location>
        <begin position="166"/>
        <end position="282"/>
    </location>
</feature>
<keyword evidence="1" id="KW-0479">Metal-binding</keyword>